<keyword evidence="1" id="KW-0378">Hydrolase</keyword>
<proteinExistence type="predicted"/>
<protein>
    <submittedName>
        <fullName evidence="1">HAD family hydrolase</fullName>
    </submittedName>
</protein>
<evidence type="ECO:0000313" key="2">
    <source>
        <dbReference type="Proteomes" id="UP001595710"/>
    </source>
</evidence>
<dbReference type="Pfam" id="PF13419">
    <property type="entry name" value="HAD_2"/>
    <property type="match status" value="1"/>
</dbReference>
<dbReference type="Gene3D" id="1.10.150.240">
    <property type="entry name" value="Putative phosphatase, domain 2"/>
    <property type="match status" value="1"/>
</dbReference>
<dbReference type="Gene3D" id="3.40.50.1000">
    <property type="entry name" value="HAD superfamily/HAD-like"/>
    <property type="match status" value="1"/>
</dbReference>
<dbReference type="NCBIfam" id="TIGR01509">
    <property type="entry name" value="HAD-SF-IA-v3"/>
    <property type="match status" value="1"/>
</dbReference>
<dbReference type="PANTHER" id="PTHR18901:SF38">
    <property type="entry name" value="PSEUDOURIDINE-5'-PHOSPHATASE"/>
    <property type="match status" value="1"/>
</dbReference>
<dbReference type="SFLD" id="SFLDG01129">
    <property type="entry name" value="C1.5:_HAD__Beta-PGM__Phosphata"/>
    <property type="match status" value="1"/>
</dbReference>
<comment type="caution">
    <text evidence="1">The sequence shown here is derived from an EMBL/GenBank/DDBJ whole genome shotgun (WGS) entry which is preliminary data.</text>
</comment>
<dbReference type="InterPro" id="IPR023198">
    <property type="entry name" value="PGP-like_dom2"/>
</dbReference>
<dbReference type="CDD" id="cd07505">
    <property type="entry name" value="HAD_BPGM-like"/>
    <property type="match status" value="1"/>
</dbReference>
<dbReference type="SUPFAM" id="SSF56784">
    <property type="entry name" value="HAD-like"/>
    <property type="match status" value="1"/>
</dbReference>
<dbReference type="SFLD" id="SFLDG01135">
    <property type="entry name" value="C1.5.6:_HAD__Beta-PGM__Phospha"/>
    <property type="match status" value="1"/>
</dbReference>
<dbReference type="GO" id="GO:0016787">
    <property type="term" value="F:hydrolase activity"/>
    <property type="evidence" value="ECO:0007669"/>
    <property type="project" value="UniProtKB-KW"/>
</dbReference>
<dbReference type="SFLD" id="SFLDS00003">
    <property type="entry name" value="Haloacid_Dehalogenase"/>
    <property type="match status" value="1"/>
</dbReference>
<name>A0ABV7WVA2_9GAMM</name>
<reference evidence="2" key="1">
    <citation type="journal article" date="2019" name="Int. J. Syst. Evol. Microbiol.">
        <title>The Global Catalogue of Microorganisms (GCM) 10K type strain sequencing project: providing services to taxonomists for standard genome sequencing and annotation.</title>
        <authorList>
            <consortium name="The Broad Institute Genomics Platform"/>
            <consortium name="The Broad Institute Genome Sequencing Center for Infectious Disease"/>
            <person name="Wu L."/>
            <person name="Ma J."/>
        </authorList>
    </citation>
    <scope>NUCLEOTIDE SEQUENCE [LARGE SCALE GENOMIC DNA]</scope>
    <source>
        <strain evidence="2">CECT 8288</strain>
    </source>
</reference>
<sequence length="218" mass="24170">MNRIQAVLWDMDGVLIDSERLVQKAFVEVSNSLNLMERPAQRYLETIGFNRASTVNWYLQFVESQAEAESLYSAVNEVYVSMAKTELTLKPGVCEALTFVDSLDIPQMVVTSTKTQSALSKLTQFELLPFFKHVIGGDQVRQGKPNPEPYLKGVEHLGMPANGTLVIEDSENGVKSGASAGCQVLHVPDLIPTKPEWHPMLAGSIESLEHLPNWLTKV</sequence>
<dbReference type="EMBL" id="JBHRYN010000020">
    <property type="protein sequence ID" value="MFC3702736.1"/>
    <property type="molecule type" value="Genomic_DNA"/>
</dbReference>
<organism evidence="1 2">
    <name type="scientific">Reinekea marina</name>
    <dbReference type="NCBI Taxonomy" id="1310421"/>
    <lineage>
        <taxon>Bacteria</taxon>
        <taxon>Pseudomonadati</taxon>
        <taxon>Pseudomonadota</taxon>
        <taxon>Gammaproteobacteria</taxon>
        <taxon>Oceanospirillales</taxon>
        <taxon>Saccharospirillaceae</taxon>
        <taxon>Reinekea</taxon>
    </lineage>
</organism>
<accession>A0ABV7WVA2</accession>
<dbReference type="InterPro" id="IPR036412">
    <property type="entry name" value="HAD-like_sf"/>
</dbReference>
<dbReference type="InterPro" id="IPR006439">
    <property type="entry name" value="HAD-SF_hydro_IA"/>
</dbReference>
<keyword evidence="2" id="KW-1185">Reference proteome</keyword>
<gene>
    <name evidence="1" type="ORF">ACFOND_13930</name>
</gene>
<dbReference type="InterPro" id="IPR023214">
    <property type="entry name" value="HAD_sf"/>
</dbReference>
<dbReference type="PANTHER" id="PTHR18901">
    <property type="entry name" value="2-DEOXYGLUCOSE-6-PHOSPHATE PHOSPHATASE 2"/>
    <property type="match status" value="1"/>
</dbReference>
<dbReference type="RefSeq" id="WP_290282126.1">
    <property type="nucleotide sequence ID" value="NZ_JAUFQI010000001.1"/>
</dbReference>
<dbReference type="Proteomes" id="UP001595710">
    <property type="component" value="Unassembled WGS sequence"/>
</dbReference>
<evidence type="ECO:0000313" key="1">
    <source>
        <dbReference type="EMBL" id="MFC3702736.1"/>
    </source>
</evidence>
<dbReference type="InterPro" id="IPR041492">
    <property type="entry name" value="HAD_2"/>
</dbReference>